<dbReference type="Proteomes" id="UP000494102">
    <property type="component" value="Unassembled WGS sequence"/>
</dbReference>
<protein>
    <recommendedName>
        <fullName evidence="1">IrrE N-terminal-like domain-containing protein</fullName>
    </recommendedName>
</protein>
<evidence type="ECO:0000313" key="2">
    <source>
        <dbReference type="EMBL" id="CAB4052552.1"/>
    </source>
</evidence>
<proteinExistence type="predicted"/>
<evidence type="ECO:0000259" key="1">
    <source>
        <dbReference type="Pfam" id="PF06114"/>
    </source>
</evidence>
<dbReference type="InterPro" id="IPR052345">
    <property type="entry name" value="Rad_response_metalloprotease"/>
</dbReference>
<feature type="domain" description="IrrE N-terminal-like" evidence="1">
    <location>
        <begin position="165"/>
        <end position="296"/>
    </location>
</feature>
<name>A0A6J5KH16_9BURK</name>
<dbReference type="RefSeq" id="WP_015004366.1">
    <property type="nucleotide sequence ID" value="NZ_CADILN010000016.1"/>
</dbReference>
<dbReference type="InterPro" id="IPR010359">
    <property type="entry name" value="IrrE_HExxH"/>
</dbReference>
<dbReference type="EMBL" id="CADILN010000016">
    <property type="protein sequence ID" value="CAB4052552.1"/>
    <property type="molecule type" value="Genomic_DNA"/>
</dbReference>
<dbReference type="Gene3D" id="1.10.10.2910">
    <property type="match status" value="1"/>
</dbReference>
<dbReference type="InterPro" id="IPR010982">
    <property type="entry name" value="Lambda_DNA-bd_dom_sf"/>
</dbReference>
<organism evidence="2 3">
    <name type="scientific">Paraburkholderia phenoliruptrix</name>
    <dbReference type="NCBI Taxonomy" id="252970"/>
    <lineage>
        <taxon>Bacteria</taxon>
        <taxon>Pseudomonadati</taxon>
        <taxon>Pseudomonadota</taxon>
        <taxon>Betaproteobacteria</taxon>
        <taxon>Burkholderiales</taxon>
        <taxon>Burkholderiaceae</taxon>
        <taxon>Paraburkholderia</taxon>
    </lineage>
</organism>
<accession>A0A6J5KH16</accession>
<dbReference type="PANTHER" id="PTHR43236:SF2">
    <property type="entry name" value="BLL0069 PROTEIN"/>
    <property type="match status" value="1"/>
</dbReference>
<dbReference type="Pfam" id="PF06114">
    <property type="entry name" value="Peptidase_M78"/>
    <property type="match status" value="1"/>
</dbReference>
<dbReference type="PANTHER" id="PTHR43236">
    <property type="entry name" value="ANTITOXIN HIGA1"/>
    <property type="match status" value="1"/>
</dbReference>
<dbReference type="AlphaFoldDB" id="A0A6J5KH16"/>
<dbReference type="GeneID" id="27801468"/>
<sequence>MERIDFINPDRIAWCCADRRMTPGDLASELGIAPVTMEAVMQGQGAMTFNQLSKVAAYFGRGVLFFLEPSPVNEEVVHSSAFRTLANQKPELSGKMKALIERVERQRDVYVSLREDLDDAVLPVFRPFEVPNNDPKEAARLVRAWLGLTDVNNFESYRHVVEKRGILVFRSNGYGGKWQIAKDSPILGFSIFDAVCPVIVVKKQPWEPQQCFTLMHELGHLLLHRESSIDDEGDMTSYEGREQEANVFAGQLLVPDELLARIADNTRPREAADFDNWLQPWRRLWGVSGEVILRRLLDAGRLSRRQYAAYRQWRAEQHFEQEEGGTRMYRHREPRHIFGDYYVRAVLDSLSAKNISLARASSYLDGLKINDLHMLERFYAGV</sequence>
<evidence type="ECO:0000313" key="3">
    <source>
        <dbReference type="Proteomes" id="UP000494102"/>
    </source>
</evidence>
<gene>
    <name evidence="2" type="ORF">LMG9964_06242</name>
</gene>
<dbReference type="SUPFAM" id="SSF47413">
    <property type="entry name" value="lambda repressor-like DNA-binding domains"/>
    <property type="match status" value="1"/>
</dbReference>
<dbReference type="GO" id="GO:0003677">
    <property type="term" value="F:DNA binding"/>
    <property type="evidence" value="ECO:0007669"/>
    <property type="project" value="InterPro"/>
</dbReference>
<reference evidence="2 3" key="1">
    <citation type="submission" date="2020-04" db="EMBL/GenBank/DDBJ databases">
        <authorList>
            <person name="De Canck E."/>
        </authorList>
    </citation>
    <scope>NUCLEOTIDE SEQUENCE [LARGE SCALE GENOMIC DNA]</scope>
    <source>
        <strain evidence="2 3">LMG 9964</strain>
    </source>
</reference>